<evidence type="ECO:0000313" key="2">
    <source>
        <dbReference type="EMBL" id="RNA21142.1"/>
    </source>
</evidence>
<feature type="non-terminal residue" evidence="2">
    <location>
        <position position="67"/>
    </location>
</feature>
<keyword evidence="3" id="KW-1185">Reference proteome</keyword>
<gene>
    <name evidence="2" type="ORF">BpHYR1_041389</name>
</gene>
<protein>
    <submittedName>
        <fullName evidence="2">Uncharacterized protein</fullName>
    </submittedName>
</protein>
<reference evidence="2 3" key="1">
    <citation type="journal article" date="2018" name="Sci. Rep.">
        <title>Genomic signatures of local adaptation to the degree of environmental predictability in rotifers.</title>
        <authorList>
            <person name="Franch-Gras L."/>
            <person name="Hahn C."/>
            <person name="Garcia-Roger E.M."/>
            <person name="Carmona M.J."/>
            <person name="Serra M."/>
            <person name="Gomez A."/>
        </authorList>
    </citation>
    <scope>NUCLEOTIDE SEQUENCE [LARGE SCALE GENOMIC DNA]</scope>
    <source>
        <strain evidence="2">HYR1</strain>
    </source>
</reference>
<dbReference type="EMBL" id="REGN01003722">
    <property type="protein sequence ID" value="RNA21142.1"/>
    <property type="molecule type" value="Genomic_DNA"/>
</dbReference>
<evidence type="ECO:0000313" key="3">
    <source>
        <dbReference type="Proteomes" id="UP000276133"/>
    </source>
</evidence>
<dbReference type="AlphaFoldDB" id="A0A3M7RC10"/>
<sequence length="67" mass="7803">MRGSSLRKLVYINILYSTAFAMFSFQLETLSIDCGNLYYEFVQSDFQSLTRQKNFAKDKNKKAEMAT</sequence>
<proteinExistence type="predicted"/>
<name>A0A3M7RC10_BRAPC</name>
<comment type="caution">
    <text evidence="2">The sequence shown here is derived from an EMBL/GenBank/DDBJ whole genome shotgun (WGS) entry which is preliminary data.</text>
</comment>
<keyword evidence="1" id="KW-0812">Transmembrane</keyword>
<evidence type="ECO:0000256" key="1">
    <source>
        <dbReference type="SAM" id="Phobius"/>
    </source>
</evidence>
<keyword evidence="1" id="KW-1133">Transmembrane helix</keyword>
<feature type="transmembrane region" description="Helical" evidence="1">
    <location>
        <begin position="9"/>
        <end position="27"/>
    </location>
</feature>
<keyword evidence="1" id="KW-0472">Membrane</keyword>
<accession>A0A3M7RC10</accession>
<dbReference type="Proteomes" id="UP000276133">
    <property type="component" value="Unassembled WGS sequence"/>
</dbReference>
<organism evidence="2 3">
    <name type="scientific">Brachionus plicatilis</name>
    <name type="common">Marine rotifer</name>
    <name type="synonym">Brachionus muelleri</name>
    <dbReference type="NCBI Taxonomy" id="10195"/>
    <lineage>
        <taxon>Eukaryota</taxon>
        <taxon>Metazoa</taxon>
        <taxon>Spiralia</taxon>
        <taxon>Gnathifera</taxon>
        <taxon>Rotifera</taxon>
        <taxon>Eurotatoria</taxon>
        <taxon>Monogononta</taxon>
        <taxon>Pseudotrocha</taxon>
        <taxon>Ploima</taxon>
        <taxon>Brachionidae</taxon>
        <taxon>Brachionus</taxon>
    </lineage>
</organism>